<evidence type="ECO:0000256" key="6">
    <source>
        <dbReference type="ARBA" id="ARBA00023310"/>
    </source>
</evidence>
<evidence type="ECO:0000256" key="1">
    <source>
        <dbReference type="ARBA" id="ARBA00004370"/>
    </source>
</evidence>
<dbReference type="InterPro" id="IPR000711">
    <property type="entry name" value="ATPase_OSCP/dsu"/>
</dbReference>
<comment type="function">
    <text evidence="7">This protein is part of the stalk that links CF(0) to CF(1). It either transmits conformational changes from CF(0) to CF(1) or is implicated in proton conduction.</text>
</comment>
<comment type="function">
    <text evidence="7">F(1)F(0) ATP synthase produces ATP from ADP in the presence of a proton or sodium gradient. F-type ATPases consist of two structural domains, F(1) containing the extramembraneous catalytic core and F(0) containing the membrane proton channel, linked together by a central stalk and a peripheral stalk. During catalysis, ATP synthesis in the catalytic domain of F(1) is coupled via a rotary mechanism of the central stalk subunits to proton translocation.</text>
</comment>
<keyword evidence="5 7" id="KW-0472">Membrane</keyword>
<organism evidence="8 9">
    <name type="scientific">candidate division KD3-62 bacterium DG_56</name>
    <dbReference type="NCBI Taxonomy" id="1704032"/>
    <lineage>
        <taxon>Bacteria</taxon>
        <taxon>candidate division KD3-62</taxon>
    </lineage>
</organism>
<proteinExistence type="inferred from homology"/>
<evidence type="ECO:0000256" key="5">
    <source>
        <dbReference type="ARBA" id="ARBA00023136"/>
    </source>
</evidence>
<accession>A0A0S7XPI3</accession>
<dbReference type="GO" id="GO:0005886">
    <property type="term" value="C:plasma membrane"/>
    <property type="evidence" value="ECO:0007669"/>
    <property type="project" value="UniProtKB-SubCell"/>
</dbReference>
<evidence type="ECO:0000256" key="7">
    <source>
        <dbReference type="HAMAP-Rule" id="MF_01416"/>
    </source>
</evidence>
<dbReference type="NCBIfam" id="TIGR01145">
    <property type="entry name" value="ATP_synt_delta"/>
    <property type="match status" value="1"/>
</dbReference>
<evidence type="ECO:0000256" key="3">
    <source>
        <dbReference type="ARBA" id="ARBA00022781"/>
    </source>
</evidence>
<protein>
    <recommendedName>
        <fullName evidence="7">ATP synthase subunit delta</fullName>
    </recommendedName>
    <alternativeName>
        <fullName evidence="7">ATP synthase F(1) sector subunit delta</fullName>
    </alternativeName>
    <alternativeName>
        <fullName evidence="7">F-type ATPase subunit delta</fullName>
        <shortName evidence="7">F-ATPase subunit delta</shortName>
    </alternativeName>
</protein>
<dbReference type="SUPFAM" id="SSF47928">
    <property type="entry name" value="N-terminal domain of the delta subunit of the F1F0-ATP synthase"/>
    <property type="match status" value="1"/>
</dbReference>
<evidence type="ECO:0000313" key="9">
    <source>
        <dbReference type="Proteomes" id="UP000052020"/>
    </source>
</evidence>
<comment type="caution">
    <text evidence="8">The sequence shown here is derived from an EMBL/GenBank/DDBJ whole genome shotgun (WGS) entry which is preliminary data.</text>
</comment>
<sequence>MTESRVAKRYAEAIFRAAQDRRAVDEIGGELIDLSHAIEAVPEARAMIKHPEVPPERSLEILNRVFSGELEPETMGLLRLLVERGRLEELENVIEIYRQLADEAARIHRGEVRSVVPLSEAQMARLQAALSRHTGGTVTLESRLDPSLLAGIWVRVGDYVLDASASGRLETLRQTLMEVRGQGL</sequence>
<dbReference type="Proteomes" id="UP000052020">
    <property type="component" value="Unassembled WGS sequence"/>
</dbReference>
<comment type="similarity">
    <text evidence="7">Belongs to the ATPase delta chain family.</text>
</comment>
<dbReference type="GO" id="GO:0046933">
    <property type="term" value="F:proton-transporting ATP synthase activity, rotational mechanism"/>
    <property type="evidence" value="ECO:0007669"/>
    <property type="project" value="UniProtKB-UniRule"/>
</dbReference>
<dbReference type="PROSITE" id="PS00389">
    <property type="entry name" value="ATPASE_DELTA"/>
    <property type="match status" value="1"/>
</dbReference>
<comment type="subcellular location">
    <subcellularLocation>
        <location evidence="7">Cell membrane</location>
        <topology evidence="7">Peripheral membrane protein</topology>
    </subcellularLocation>
    <subcellularLocation>
        <location evidence="1">Membrane</location>
    </subcellularLocation>
</comment>
<keyword evidence="7" id="KW-0139">CF(1)</keyword>
<dbReference type="Pfam" id="PF00213">
    <property type="entry name" value="OSCP"/>
    <property type="match status" value="1"/>
</dbReference>
<keyword evidence="6 7" id="KW-0066">ATP synthesis</keyword>
<dbReference type="GO" id="GO:0045259">
    <property type="term" value="C:proton-transporting ATP synthase complex"/>
    <property type="evidence" value="ECO:0007669"/>
    <property type="project" value="UniProtKB-KW"/>
</dbReference>
<dbReference type="Gene3D" id="1.10.520.20">
    <property type="entry name" value="N-terminal domain of the delta subunit of the F1F0-ATP synthase"/>
    <property type="match status" value="1"/>
</dbReference>
<dbReference type="PRINTS" id="PR00125">
    <property type="entry name" value="ATPASEDELTA"/>
</dbReference>
<dbReference type="AlphaFoldDB" id="A0A0S7XPI3"/>
<name>A0A0S7XPI3_9BACT</name>
<keyword evidence="2 7" id="KW-0813">Transport</keyword>
<dbReference type="HAMAP" id="MF_01416">
    <property type="entry name" value="ATP_synth_delta_bact"/>
    <property type="match status" value="1"/>
</dbReference>
<dbReference type="EMBL" id="LIZY01000031">
    <property type="protein sequence ID" value="KPJ64328.1"/>
    <property type="molecule type" value="Genomic_DNA"/>
</dbReference>
<dbReference type="InterPro" id="IPR026015">
    <property type="entry name" value="ATP_synth_OSCP/delta_N_sf"/>
</dbReference>
<evidence type="ECO:0000256" key="4">
    <source>
        <dbReference type="ARBA" id="ARBA00023065"/>
    </source>
</evidence>
<evidence type="ECO:0000313" key="8">
    <source>
        <dbReference type="EMBL" id="KPJ64328.1"/>
    </source>
</evidence>
<keyword evidence="3 7" id="KW-0375">Hydrogen ion transport</keyword>
<dbReference type="PANTHER" id="PTHR11910">
    <property type="entry name" value="ATP SYNTHASE DELTA CHAIN"/>
    <property type="match status" value="1"/>
</dbReference>
<dbReference type="InterPro" id="IPR020781">
    <property type="entry name" value="ATPase_OSCP/d_CS"/>
</dbReference>
<gene>
    <name evidence="7" type="primary">atpH</name>
    <name evidence="8" type="ORF">AMK68_01840</name>
</gene>
<evidence type="ECO:0000256" key="2">
    <source>
        <dbReference type="ARBA" id="ARBA00022448"/>
    </source>
</evidence>
<keyword evidence="4 7" id="KW-0406">Ion transport</keyword>
<keyword evidence="7" id="KW-1003">Cell membrane</keyword>
<reference evidence="8 9" key="1">
    <citation type="journal article" date="2015" name="Microbiome">
        <title>Genomic resolution of linkages in carbon, nitrogen, and sulfur cycling among widespread estuary sediment bacteria.</title>
        <authorList>
            <person name="Baker B.J."/>
            <person name="Lazar C.S."/>
            <person name="Teske A.P."/>
            <person name="Dick G.J."/>
        </authorList>
    </citation>
    <scope>NUCLEOTIDE SEQUENCE [LARGE SCALE GENOMIC DNA]</scope>
    <source>
        <strain evidence="8">DG_56</strain>
    </source>
</reference>